<accession>A0A939JYX3</accession>
<reference evidence="1 2" key="1">
    <citation type="submission" date="2021-03" db="EMBL/GenBank/DDBJ databases">
        <title>Fibrella sp. HMF5036 genome sequencing and assembly.</title>
        <authorList>
            <person name="Kang H."/>
            <person name="Kim H."/>
            <person name="Bae S."/>
            <person name="Joh K."/>
        </authorList>
    </citation>
    <scope>NUCLEOTIDE SEQUENCE [LARGE SCALE GENOMIC DNA]</scope>
    <source>
        <strain evidence="1 2">HMF5036</strain>
    </source>
</reference>
<evidence type="ECO:0000313" key="1">
    <source>
        <dbReference type="EMBL" id="MBO0929590.1"/>
    </source>
</evidence>
<name>A0A939JYX3_9BACT</name>
<dbReference type="EMBL" id="JAFMYU010000001">
    <property type="protein sequence ID" value="MBO0929590.1"/>
    <property type="molecule type" value="Genomic_DNA"/>
</dbReference>
<dbReference type="Proteomes" id="UP000664795">
    <property type="component" value="Unassembled WGS sequence"/>
</dbReference>
<comment type="caution">
    <text evidence="1">The sequence shown here is derived from an EMBL/GenBank/DDBJ whole genome shotgun (WGS) entry which is preliminary data.</text>
</comment>
<sequence>MQKQSELSEKSYFFKKLKTYTAEEIIAAGGTTAFGKVTHYDREALNRLDGEPLTEEEYQQAIEQLSK</sequence>
<gene>
    <name evidence="1" type="ORF">J2I48_01225</name>
</gene>
<dbReference type="RefSeq" id="WP_207333553.1">
    <property type="nucleotide sequence ID" value="NZ_JAFMYU010000001.1"/>
</dbReference>
<evidence type="ECO:0000313" key="2">
    <source>
        <dbReference type="Proteomes" id="UP000664795"/>
    </source>
</evidence>
<protein>
    <submittedName>
        <fullName evidence="1">Uncharacterized protein</fullName>
    </submittedName>
</protein>
<proteinExistence type="predicted"/>
<dbReference type="AlphaFoldDB" id="A0A939JYX3"/>
<keyword evidence="2" id="KW-1185">Reference proteome</keyword>
<organism evidence="1 2">
    <name type="scientific">Fibrella aquatilis</name>
    <dbReference type="NCBI Taxonomy" id="2817059"/>
    <lineage>
        <taxon>Bacteria</taxon>
        <taxon>Pseudomonadati</taxon>
        <taxon>Bacteroidota</taxon>
        <taxon>Cytophagia</taxon>
        <taxon>Cytophagales</taxon>
        <taxon>Spirosomataceae</taxon>
        <taxon>Fibrella</taxon>
    </lineage>
</organism>